<evidence type="ECO:0000313" key="2">
    <source>
        <dbReference type="Proteomes" id="UP000558475"/>
    </source>
</evidence>
<reference evidence="1 2" key="1">
    <citation type="submission" date="2020-04" db="EMBL/GenBank/DDBJ databases">
        <title>Whole genome sequencing of clinical and environmental type strains of Ochrobactrum.</title>
        <authorList>
            <person name="Dharne M."/>
        </authorList>
    </citation>
    <scope>NUCLEOTIDE SEQUENCE [LARGE SCALE GENOMIC DNA]</scope>
    <source>
        <strain evidence="1 2">DSM 13340</strain>
    </source>
</reference>
<dbReference type="Proteomes" id="UP000558475">
    <property type="component" value="Unassembled WGS sequence"/>
</dbReference>
<gene>
    <name evidence="1" type="ORF">HGG76_26990</name>
</gene>
<protein>
    <submittedName>
        <fullName evidence="1">Uncharacterized protein</fullName>
    </submittedName>
</protein>
<organism evidence="1 2">
    <name type="scientific">Brucella tritici</name>
    <dbReference type="NCBI Taxonomy" id="94626"/>
    <lineage>
        <taxon>Bacteria</taxon>
        <taxon>Pseudomonadati</taxon>
        <taxon>Pseudomonadota</taxon>
        <taxon>Alphaproteobacteria</taxon>
        <taxon>Hyphomicrobiales</taxon>
        <taxon>Brucellaceae</taxon>
        <taxon>Brucella/Ochrobactrum group</taxon>
        <taxon>Brucella</taxon>
    </lineage>
</organism>
<evidence type="ECO:0000313" key="1">
    <source>
        <dbReference type="EMBL" id="NKW11251.1"/>
    </source>
</evidence>
<sequence length="188" mass="21132">MVQYVIDKGQEELFFGPLNCRGFSLKGLFSVAADDTLNARIADFIMMKHKELPNSVPLKVLEAANYYLGAWRAMADGTRESVRMSLTSTFGAIVSDEQLCFRFASGVFDADNDNGVGNVRPRMRKISDVLNGAIFGIALGRRHRLEIQGHWLCTCLKADFIKKRISVFLLQNWLAHNSHSSQTCRTKK</sequence>
<accession>A0A7X6JDL4</accession>
<dbReference type="EMBL" id="JAAXZB010000005">
    <property type="protein sequence ID" value="NKW11251.1"/>
    <property type="molecule type" value="Genomic_DNA"/>
</dbReference>
<proteinExistence type="predicted"/>
<comment type="caution">
    <text evidence="1">The sequence shown here is derived from an EMBL/GenBank/DDBJ whole genome shotgun (WGS) entry which is preliminary data.</text>
</comment>
<dbReference type="AlphaFoldDB" id="A0A7X6JDL4"/>
<name>A0A7X6JDL4_9HYPH</name>